<gene>
    <name evidence="3" type="ORF">HINF_LOCUS43117</name>
    <name evidence="4" type="ORF">HINF_LOCUS5304</name>
</gene>
<dbReference type="InterPro" id="IPR025875">
    <property type="entry name" value="Leu-rich_rpt_4"/>
</dbReference>
<reference evidence="3" key="1">
    <citation type="submission" date="2023-06" db="EMBL/GenBank/DDBJ databases">
        <authorList>
            <person name="Kurt Z."/>
        </authorList>
    </citation>
    <scope>NUCLEOTIDE SEQUENCE</scope>
</reference>
<dbReference type="PROSITE" id="PS51450">
    <property type="entry name" value="LRR"/>
    <property type="match status" value="5"/>
</dbReference>
<keyword evidence="5" id="KW-1185">Reference proteome</keyword>
<dbReference type="PANTHER" id="PTHR46652">
    <property type="entry name" value="LEUCINE-RICH REPEAT AND IQ DOMAIN-CONTAINING PROTEIN 1-RELATED"/>
    <property type="match status" value="1"/>
</dbReference>
<dbReference type="InterPro" id="IPR032675">
    <property type="entry name" value="LRR_dom_sf"/>
</dbReference>
<dbReference type="Pfam" id="PF12799">
    <property type="entry name" value="LRR_4"/>
    <property type="match status" value="1"/>
</dbReference>
<name>A0AA86QKL9_9EUKA</name>
<sequence>MLPNHAIESQEELLSHFDSSQKLEILDSEQIEDLLALNIPPEVWEDAFFRNSLFFNQEFVQRTKELSFQSRGIQYFHLMQFLTNLNELSLYHNKISDISSISKLKNLKKLDLQRNNIENISALQSLPDLTHLNVKCNWLTSYTLTLPNLIDLELSDNKLQDKSGLQYSPKLESLNLINTQTTDLHTISQLFSLKVLYLSTNNISDIIYISNFIDLQILDLGYNYQLQNIVPLKFCTQLTELTISTTNIIDIWPLQYMQNLKTLDIGYTKIVDLHPLQYLYQLESIIAPCTRIIDVSPLSKLTQLKALNLSNNKINNADSLKHGETLKHHQNFSKYNFSYQNVPTPDELKFYSKILSVHSSHKQIRNIMNDNKNTKFRISLTLKKNVVSTGFDNYARKMNTQLQLLAYFIQSSNAQLQ</sequence>
<dbReference type="EMBL" id="CAXDID020000010">
    <property type="protein sequence ID" value="CAL5979157.1"/>
    <property type="molecule type" value="Genomic_DNA"/>
</dbReference>
<comment type="caution">
    <text evidence="3">The sequence shown here is derived from an EMBL/GenBank/DDBJ whole genome shotgun (WGS) entry which is preliminary data.</text>
</comment>
<evidence type="ECO:0000313" key="4">
    <source>
        <dbReference type="EMBL" id="CAL5979157.1"/>
    </source>
</evidence>
<dbReference type="InterPro" id="IPR001611">
    <property type="entry name" value="Leu-rich_rpt"/>
</dbReference>
<dbReference type="PANTHER" id="PTHR46652:SF3">
    <property type="entry name" value="LEUCINE-RICH REPEAT-CONTAINING PROTEIN 9"/>
    <property type="match status" value="1"/>
</dbReference>
<accession>A0AA86QKL9</accession>
<dbReference type="EMBL" id="CATOUU010000865">
    <property type="protein sequence ID" value="CAI9955472.1"/>
    <property type="molecule type" value="Genomic_DNA"/>
</dbReference>
<protein>
    <recommendedName>
        <fullName evidence="6">Chaoptin</fullName>
    </recommendedName>
</protein>
<evidence type="ECO:0000313" key="3">
    <source>
        <dbReference type="EMBL" id="CAI9955472.1"/>
    </source>
</evidence>
<evidence type="ECO:0008006" key="6">
    <source>
        <dbReference type="Google" id="ProtNLM"/>
    </source>
</evidence>
<evidence type="ECO:0000256" key="1">
    <source>
        <dbReference type="ARBA" id="ARBA00022614"/>
    </source>
</evidence>
<dbReference type="SMART" id="SM00365">
    <property type="entry name" value="LRR_SD22"/>
    <property type="match status" value="5"/>
</dbReference>
<keyword evidence="1" id="KW-0433">Leucine-rich repeat</keyword>
<dbReference type="Proteomes" id="UP001642409">
    <property type="component" value="Unassembled WGS sequence"/>
</dbReference>
<dbReference type="Gene3D" id="3.80.10.10">
    <property type="entry name" value="Ribonuclease Inhibitor"/>
    <property type="match status" value="2"/>
</dbReference>
<dbReference type="InterPro" id="IPR050836">
    <property type="entry name" value="SDS22/Internalin_LRR"/>
</dbReference>
<dbReference type="SMART" id="SM00369">
    <property type="entry name" value="LRR_TYP"/>
    <property type="match status" value="5"/>
</dbReference>
<evidence type="ECO:0000313" key="5">
    <source>
        <dbReference type="Proteomes" id="UP001642409"/>
    </source>
</evidence>
<evidence type="ECO:0000256" key="2">
    <source>
        <dbReference type="ARBA" id="ARBA00022737"/>
    </source>
</evidence>
<organism evidence="3">
    <name type="scientific">Hexamita inflata</name>
    <dbReference type="NCBI Taxonomy" id="28002"/>
    <lineage>
        <taxon>Eukaryota</taxon>
        <taxon>Metamonada</taxon>
        <taxon>Diplomonadida</taxon>
        <taxon>Hexamitidae</taxon>
        <taxon>Hexamitinae</taxon>
        <taxon>Hexamita</taxon>
    </lineage>
</organism>
<dbReference type="InterPro" id="IPR003591">
    <property type="entry name" value="Leu-rich_rpt_typical-subtyp"/>
</dbReference>
<keyword evidence="2" id="KW-0677">Repeat</keyword>
<proteinExistence type="predicted"/>
<dbReference type="AlphaFoldDB" id="A0AA86QKL9"/>
<dbReference type="SUPFAM" id="SSF52058">
    <property type="entry name" value="L domain-like"/>
    <property type="match status" value="1"/>
</dbReference>
<reference evidence="4 5" key="2">
    <citation type="submission" date="2024-07" db="EMBL/GenBank/DDBJ databases">
        <authorList>
            <person name="Akdeniz Z."/>
        </authorList>
    </citation>
    <scope>NUCLEOTIDE SEQUENCE [LARGE SCALE GENOMIC DNA]</scope>
</reference>